<feature type="binding site" evidence="9">
    <location>
        <position position="150"/>
    </location>
    <ligand>
        <name>Cu cation</name>
        <dbReference type="ChEBI" id="CHEBI:23378"/>
    </ligand>
</feature>
<evidence type="ECO:0000256" key="8">
    <source>
        <dbReference type="ARBA" id="ARBA00023136"/>
    </source>
</evidence>
<evidence type="ECO:0000256" key="5">
    <source>
        <dbReference type="ARBA" id="ARBA00022764"/>
    </source>
</evidence>
<dbReference type="InterPro" id="IPR008972">
    <property type="entry name" value="Cupredoxin"/>
</dbReference>
<feature type="transmembrane region" description="Helical" evidence="10">
    <location>
        <begin position="272"/>
        <end position="295"/>
    </location>
</feature>
<dbReference type="GO" id="GO:0016020">
    <property type="term" value="C:membrane"/>
    <property type="evidence" value="ECO:0007669"/>
    <property type="project" value="UniProtKB-SubCell"/>
</dbReference>
<evidence type="ECO:0000313" key="15">
    <source>
        <dbReference type="Proteomes" id="UP000253273"/>
    </source>
</evidence>
<dbReference type="InterPro" id="IPR002386">
    <property type="entry name" value="Amicyanin/Pseudoazurin"/>
</dbReference>
<feature type="binding site" evidence="9">
    <location>
        <position position="158"/>
    </location>
    <ligand>
        <name>Cu cation</name>
        <dbReference type="ChEBI" id="CHEBI:23378"/>
    </ligand>
</feature>
<evidence type="ECO:0000256" key="1">
    <source>
        <dbReference type="ARBA" id="ARBA00004370"/>
    </source>
</evidence>
<evidence type="ECO:0000313" key="14">
    <source>
        <dbReference type="Proteomes" id="UP000252985"/>
    </source>
</evidence>
<comment type="cofactor">
    <cofactor evidence="9">
        <name>Cu cation</name>
        <dbReference type="ChEBI" id="CHEBI:23378"/>
    </cofactor>
    <text evidence="9">Binds 1 copper ion per subunit.</text>
</comment>
<evidence type="ECO:0000313" key="12">
    <source>
        <dbReference type="EMBL" id="AXG08030.1"/>
    </source>
</evidence>
<keyword evidence="8 10" id="KW-0472">Membrane</keyword>
<accession>A0A345EHQ5</accession>
<dbReference type="Pfam" id="PF00127">
    <property type="entry name" value="Copper-bind"/>
    <property type="match status" value="1"/>
</dbReference>
<dbReference type="EMBL" id="CP031148">
    <property type="protein sequence ID" value="AXG11727.1"/>
    <property type="molecule type" value="Genomic_DNA"/>
</dbReference>
<feature type="binding site" evidence="9">
    <location>
        <position position="110"/>
    </location>
    <ligand>
        <name>Cu cation</name>
        <dbReference type="ChEBI" id="CHEBI:23378"/>
    </ligand>
</feature>
<dbReference type="RefSeq" id="WP_114587151.1">
    <property type="nucleotide sequence ID" value="NZ_CP031148.1"/>
</dbReference>
<dbReference type="PRINTS" id="PR00155">
    <property type="entry name" value="AMICYANIN"/>
</dbReference>
<dbReference type="KEGG" id="haj:DU500_04230"/>
<dbReference type="NCBIfam" id="TIGR03102">
    <property type="entry name" value="halo_cynanin"/>
    <property type="match status" value="1"/>
</dbReference>
<feature type="transmembrane region" description="Helical" evidence="10">
    <location>
        <begin position="207"/>
        <end position="228"/>
    </location>
</feature>
<proteinExistence type="predicted"/>
<dbReference type="AlphaFoldDB" id="A0A345E758"/>
<evidence type="ECO:0000256" key="9">
    <source>
        <dbReference type="PIRSR" id="PIRSR602386-1"/>
    </source>
</evidence>
<dbReference type="Proteomes" id="UP000253273">
    <property type="component" value="Chromosome"/>
</dbReference>
<keyword evidence="6" id="KW-0249">Electron transport</keyword>
<name>A0A345E758_9EURY</name>
<evidence type="ECO:0000256" key="4">
    <source>
        <dbReference type="ARBA" id="ARBA00022723"/>
    </source>
</evidence>
<dbReference type="GeneID" id="37286061"/>
<dbReference type="PROSITE" id="PS51318">
    <property type="entry name" value="TAT"/>
    <property type="match status" value="1"/>
</dbReference>
<dbReference type="EMBL" id="CP031150">
    <property type="protein sequence ID" value="AXG08030.1"/>
    <property type="molecule type" value="Genomic_DNA"/>
</dbReference>
<keyword evidence="15" id="KW-1185">Reference proteome</keyword>
<dbReference type="KEGG" id="haq:DU484_03745"/>
<reference evidence="13 14" key="1">
    <citation type="submission" date="2018-07" db="EMBL/GenBank/DDBJ databases">
        <title>Genome sequences of Haloplanus sp. CBA1112.</title>
        <authorList>
            <person name="Kim Y.B."/>
            <person name="Roh S.W."/>
        </authorList>
    </citation>
    <scope>NUCLEOTIDE SEQUENCE [LARGE SCALE GENOMIC DNA]</scope>
    <source>
        <strain evidence="13 14">CBA1112</strain>
    </source>
</reference>
<keyword evidence="5" id="KW-0574">Periplasm</keyword>
<evidence type="ECO:0000256" key="7">
    <source>
        <dbReference type="ARBA" id="ARBA00023008"/>
    </source>
</evidence>
<dbReference type="InterPro" id="IPR028871">
    <property type="entry name" value="BlueCu_1_BS"/>
</dbReference>
<protein>
    <submittedName>
        <fullName evidence="12">Halocyanin domain-containing protein</fullName>
    </submittedName>
</protein>
<dbReference type="PROSITE" id="PS00196">
    <property type="entry name" value="COPPER_BLUE"/>
    <property type="match status" value="1"/>
</dbReference>
<dbReference type="PANTHER" id="PTHR34192:SF10">
    <property type="entry name" value="PLASTOCYANIN MAJOR ISOFORM, CHLOROPLASTIC-RELATED"/>
    <property type="match status" value="1"/>
</dbReference>
<dbReference type="GO" id="GO:0009055">
    <property type="term" value="F:electron transfer activity"/>
    <property type="evidence" value="ECO:0007669"/>
    <property type="project" value="InterPro"/>
</dbReference>
<evidence type="ECO:0000259" key="11">
    <source>
        <dbReference type="Pfam" id="PF00127"/>
    </source>
</evidence>
<keyword evidence="4 9" id="KW-0479">Metal-binding</keyword>
<gene>
    <name evidence="13" type="ORF">DU484_03745</name>
    <name evidence="12" type="ORF">DU500_04230</name>
</gene>
<dbReference type="SUPFAM" id="SSF49503">
    <property type="entry name" value="Cupredoxins"/>
    <property type="match status" value="1"/>
</dbReference>
<sequence>MKRNPDGGPRTLTRRAALRTAAGTVAAGIAGASVAGTAAAQGGVDYGGWFGSGTGGETGNFDGTVDRTGQDSVTVEVGSEGNGGPYAFGPAAVRVDPGTTITFEWVSDTHNILIEEQPSGAGWGGVEAIENTGFSHEHTFETEGIYKYYCQPHLALGMKGAVVVGGSGGGGGGGDSGGGGDGAAGGDGGGEGAGAGSSPALTLAFQLVGGAVAVALAVVLGVTAWVFLNYDDFTTGGGTAEAVRSVADRTSSQSVFESGVVRELGHDDFDPYGTATLIVIYVGLISLLWVFMYFVEFLGGGPTVIG</sequence>
<dbReference type="Proteomes" id="UP000252985">
    <property type="component" value="Chromosome"/>
</dbReference>
<organism evidence="12 15">
    <name type="scientific">Haloplanus rubicundus</name>
    <dbReference type="NCBI Taxonomy" id="1547898"/>
    <lineage>
        <taxon>Archaea</taxon>
        <taxon>Methanobacteriati</taxon>
        <taxon>Methanobacteriota</taxon>
        <taxon>Stenosarchaea group</taxon>
        <taxon>Halobacteria</taxon>
        <taxon>Halobacteriales</taxon>
        <taxon>Haloferacaceae</taxon>
        <taxon>Haloplanus</taxon>
    </lineage>
</organism>
<evidence type="ECO:0000313" key="13">
    <source>
        <dbReference type="EMBL" id="AXG11727.1"/>
    </source>
</evidence>
<keyword evidence="10" id="KW-1133">Transmembrane helix</keyword>
<accession>A0A345E758</accession>
<keyword evidence="7 9" id="KW-0186">Copper</keyword>
<evidence type="ECO:0000256" key="6">
    <source>
        <dbReference type="ARBA" id="ARBA00022982"/>
    </source>
</evidence>
<comment type="subcellular location">
    <subcellularLocation>
        <location evidence="1">Membrane</location>
    </subcellularLocation>
    <subcellularLocation>
        <location evidence="2">Periplasm</location>
    </subcellularLocation>
</comment>
<keyword evidence="3" id="KW-0813">Transport</keyword>
<feature type="domain" description="Blue (type 1) copper" evidence="11">
    <location>
        <begin position="79"/>
        <end position="164"/>
    </location>
</feature>
<dbReference type="InterPro" id="IPR000923">
    <property type="entry name" value="BlueCu_1"/>
</dbReference>
<dbReference type="OrthoDB" id="186995at2157"/>
<dbReference type="PANTHER" id="PTHR34192">
    <property type="entry name" value="PLASTOCYANIN MAJOR ISOFORM, CHLOROPLASTIC-RELATED"/>
    <property type="match status" value="1"/>
</dbReference>
<reference evidence="12 15" key="2">
    <citation type="submission" date="2018-07" db="EMBL/GenBank/DDBJ databases">
        <title>Genome sequences of Haloplanus sp. CBA1113.</title>
        <authorList>
            <person name="Kim Y.B."/>
            <person name="Roh S.W."/>
        </authorList>
    </citation>
    <scope>NUCLEOTIDE SEQUENCE [LARGE SCALE GENOMIC DNA]</scope>
    <source>
        <strain evidence="12 15">CBA1113</strain>
    </source>
</reference>
<dbReference type="InterPro" id="IPR017533">
    <property type="entry name" value="Halocyanin"/>
</dbReference>
<feature type="binding site" evidence="9">
    <location>
        <position position="153"/>
    </location>
    <ligand>
        <name>Cu cation</name>
        <dbReference type="ChEBI" id="CHEBI:23378"/>
    </ligand>
</feature>
<dbReference type="Gene3D" id="2.60.40.420">
    <property type="entry name" value="Cupredoxins - blue copper proteins"/>
    <property type="match status" value="1"/>
</dbReference>
<evidence type="ECO:0000256" key="2">
    <source>
        <dbReference type="ARBA" id="ARBA00004418"/>
    </source>
</evidence>
<dbReference type="GO" id="GO:0005507">
    <property type="term" value="F:copper ion binding"/>
    <property type="evidence" value="ECO:0007669"/>
    <property type="project" value="InterPro"/>
</dbReference>
<evidence type="ECO:0000256" key="3">
    <source>
        <dbReference type="ARBA" id="ARBA00022448"/>
    </source>
</evidence>
<dbReference type="InterPro" id="IPR006311">
    <property type="entry name" value="TAT_signal"/>
</dbReference>
<evidence type="ECO:0000256" key="10">
    <source>
        <dbReference type="SAM" id="Phobius"/>
    </source>
</evidence>
<keyword evidence="10" id="KW-0812">Transmembrane</keyword>
<dbReference type="GO" id="GO:0042597">
    <property type="term" value="C:periplasmic space"/>
    <property type="evidence" value="ECO:0007669"/>
    <property type="project" value="UniProtKB-SubCell"/>
</dbReference>